<dbReference type="InterPro" id="IPR058031">
    <property type="entry name" value="AAA_lid_NorR"/>
</dbReference>
<dbReference type="InterPro" id="IPR027417">
    <property type="entry name" value="P-loop_NTPase"/>
</dbReference>
<feature type="domain" description="Response regulatory" evidence="10">
    <location>
        <begin position="5"/>
        <end position="119"/>
    </location>
</feature>
<reference evidence="12" key="1">
    <citation type="submission" date="2015-09" db="EMBL/GenBank/DDBJ databases">
        <authorList>
            <person name="Daims H."/>
        </authorList>
    </citation>
    <scope>NUCLEOTIDE SEQUENCE [LARGE SCALE GENOMIC DNA]</scope>
</reference>
<accession>A0A0S4KUW0</accession>
<dbReference type="InterPro" id="IPR011006">
    <property type="entry name" value="CheY-like_superfamily"/>
</dbReference>
<keyword evidence="7" id="KW-0597">Phosphoprotein</keyword>
<keyword evidence="5" id="KW-0010">Activator</keyword>
<dbReference type="Gene3D" id="1.10.10.60">
    <property type="entry name" value="Homeodomain-like"/>
    <property type="match status" value="1"/>
</dbReference>
<evidence type="ECO:0000256" key="8">
    <source>
        <dbReference type="SAM" id="MobiDB-lite"/>
    </source>
</evidence>
<dbReference type="PROSITE" id="PS00675">
    <property type="entry name" value="SIGMA54_INTERACT_1"/>
    <property type="match status" value="1"/>
</dbReference>
<dbReference type="KEGG" id="nio:NITINOP_2116"/>
<dbReference type="InterPro" id="IPR003593">
    <property type="entry name" value="AAA+_ATPase"/>
</dbReference>
<dbReference type="PROSITE" id="PS50110">
    <property type="entry name" value="RESPONSE_REGULATORY"/>
    <property type="match status" value="1"/>
</dbReference>
<dbReference type="PROSITE" id="PS00676">
    <property type="entry name" value="SIGMA54_INTERACT_2"/>
    <property type="match status" value="1"/>
</dbReference>
<dbReference type="SMART" id="SM00448">
    <property type="entry name" value="REC"/>
    <property type="match status" value="1"/>
</dbReference>
<dbReference type="PANTHER" id="PTHR32071:SF116">
    <property type="entry name" value="TRANSCRIPTIONAL REGULATORY PROTEIN GLRR"/>
    <property type="match status" value="1"/>
</dbReference>
<evidence type="ECO:0000259" key="10">
    <source>
        <dbReference type="PROSITE" id="PS50110"/>
    </source>
</evidence>
<dbReference type="GO" id="GO:0003677">
    <property type="term" value="F:DNA binding"/>
    <property type="evidence" value="ECO:0007669"/>
    <property type="project" value="UniProtKB-KW"/>
</dbReference>
<keyword evidence="4 11" id="KW-0238">DNA-binding</keyword>
<dbReference type="SUPFAM" id="SSF52540">
    <property type="entry name" value="P-loop containing nucleoside triphosphate hydrolases"/>
    <property type="match status" value="1"/>
</dbReference>
<evidence type="ECO:0000313" key="11">
    <source>
        <dbReference type="EMBL" id="CUQ67088.1"/>
    </source>
</evidence>
<evidence type="ECO:0000256" key="6">
    <source>
        <dbReference type="ARBA" id="ARBA00023163"/>
    </source>
</evidence>
<dbReference type="GO" id="GO:0000160">
    <property type="term" value="P:phosphorelay signal transduction system"/>
    <property type="evidence" value="ECO:0007669"/>
    <property type="project" value="InterPro"/>
</dbReference>
<organism evidence="11 12">
    <name type="scientific">Candidatus Nitrospira inopinata</name>
    <dbReference type="NCBI Taxonomy" id="1715989"/>
    <lineage>
        <taxon>Bacteria</taxon>
        <taxon>Pseudomonadati</taxon>
        <taxon>Nitrospirota</taxon>
        <taxon>Nitrospiria</taxon>
        <taxon>Nitrospirales</taxon>
        <taxon>Nitrospiraceae</taxon>
        <taxon>Nitrospira</taxon>
    </lineage>
</organism>
<proteinExistence type="predicted"/>
<evidence type="ECO:0000256" key="3">
    <source>
        <dbReference type="ARBA" id="ARBA00023015"/>
    </source>
</evidence>
<name>A0A0S4KUW0_9BACT</name>
<dbReference type="InterPro" id="IPR001789">
    <property type="entry name" value="Sig_transdc_resp-reg_receiver"/>
</dbReference>
<keyword evidence="3" id="KW-0805">Transcription regulation</keyword>
<dbReference type="AlphaFoldDB" id="A0A0S4KUW0"/>
<dbReference type="SUPFAM" id="SSF46689">
    <property type="entry name" value="Homeodomain-like"/>
    <property type="match status" value="1"/>
</dbReference>
<dbReference type="PANTHER" id="PTHR32071">
    <property type="entry name" value="TRANSCRIPTIONAL REGULATORY PROTEIN"/>
    <property type="match status" value="1"/>
</dbReference>
<dbReference type="InterPro" id="IPR025662">
    <property type="entry name" value="Sigma_54_int_dom_ATP-bd_1"/>
</dbReference>
<dbReference type="Pfam" id="PF00158">
    <property type="entry name" value="Sigma54_activat"/>
    <property type="match status" value="1"/>
</dbReference>
<dbReference type="STRING" id="1715989.NITINOP_2116"/>
<evidence type="ECO:0000256" key="7">
    <source>
        <dbReference type="PROSITE-ProRule" id="PRU00169"/>
    </source>
</evidence>
<dbReference type="FunFam" id="1.10.8.60:FF:000014">
    <property type="entry name" value="DNA-binding transcriptional regulator NtrC"/>
    <property type="match status" value="1"/>
</dbReference>
<dbReference type="CDD" id="cd00009">
    <property type="entry name" value="AAA"/>
    <property type="match status" value="1"/>
</dbReference>
<feature type="modified residue" description="4-aspartylphosphate" evidence="7">
    <location>
        <position position="54"/>
    </location>
</feature>
<dbReference type="InterPro" id="IPR009057">
    <property type="entry name" value="Homeodomain-like_sf"/>
</dbReference>
<keyword evidence="2" id="KW-0067">ATP-binding</keyword>
<dbReference type="PROSITE" id="PS50045">
    <property type="entry name" value="SIGMA54_INTERACT_4"/>
    <property type="match status" value="1"/>
</dbReference>
<dbReference type="InterPro" id="IPR002078">
    <property type="entry name" value="Sigma_54_int"/>
</dbReference>
<dbReference type="FunFam" id="3.40.50.300:FF:000006">
    <property type="entry name" value="DNA-binding transcriptional regulator NtrC"/>
    <property type="match status" value="1"/>
</dbReference>
<dbReference type="InterPro" id="IPR025943">
    <property type="entry name" value="Sigma_54_int_dom_ATP-bd_2"/>
</dbReference>
<dbReference type="SUPFAM" id="SSF52172">
    <property type="entry name" value="CheY-like"/>
    <property type="match status" value="1"/>
</dbReference>
<gene>
    <name evidence="11" type="primary">yfhA</name>
    <name evidence="11" type="ORF">NITINOP_2116</name>
</gene>
<dbReference type="Gene3D" id="1.10.8.60">
    <property type="match status" value="1"/>
</dbReference>
<feature type="domain" description="Sigma-54 factor interaction" evidence="9">
    <location>
        <begin position="144"/>
        <end position="373"/>
    </location>
</feature>
<evidence type="ECO:0000256" key="4">
    <source>
        <dbReference type="ARBA" id="ARBA00023125"/>
    </source>
</evidence>
<dbReference type="GO" id="GO:0005524">
    <property type="term" value="F:ATP binding"/>
    <property type="evidence" value="ECO:0007669"/>
    <property type="project" value="UniProtKB-KW"/>
</dbReference>
<dbReference type="Gene3D" id="3.40.50.2300">
    <property type="match status" value="1"/>
</dbReference>
<protein>
    <submittedName>
        <fullName evidence="11">Putative DNA-binding response regulator in two-component system</fullName>
    </submittedName>
</protein>
<dbReference type="GO" id="GO:0006355">
    <property type="term" value="P:regulation of DNA-templated transcription"/>
    <property type="evidence" value="ECO:0007669"/>
    <property type="project" value="InterPro"/>
</dbReference>
<sequence length="472" mass="52715">MDQEHLLVVDDDEGLLHLLKMRLAAMGFVVTPCTTGAEAIEAAKKKMFNLVITDLRLRDEDGLDVTEELLRIHPGLPVIILTAHGSIPNAVEAMQRGAFGYLTKPFDDKDLKATIEKALAQQRMSREIQRLKSLVKELYGLENVVARSPAMQRLFQQIAQVADSDATILLFGETGTGKEVMARVIHTNSRRSKGPFVALNCAAIPETLFESELFGHVKGAFTSAHGAKRGLFQMANGGTLFLDEIGEMPLSMQAKLLRAVQEREVREVGAETTTKVDVRIIAATNKDLGEAVKHGRFRNDLYYRISVVPLFIPPLRDRRDDIPLLAQHFLKLSAARANKEMKGFTPAALHRLMVNPWLGNVRELENVIEKAVVMSRQDMITPDLLPSVGVSPEAPLKPLTEAREEFERTYLKNLLQLTGGNISRAAQFAGRYRADFYKMLKKYGLHPSMTKGKSDHEIEEIERESALTETEH</sequence>
<dbReference type="RefSeq" id="WP_062485166.1">
    <property type="nucleotide sequence ID" value="NZ_LN885086.1"/>
</dbReference>
<dbReference type="OrthoDB" id="9804019at2"/>
<feature type="compositionally biased region" description="Basic and acidic residues" evidence="8">
    <location>
        <begin position="463"/>
        <end position="472"/>
    </location>
</feature>
<dbReference type="Pfam" id="PF25601">
    <property type="entry name" value="AAA_lid_14"/>
    <property type="match status" value="1"/>
</dbReference>
<dbReference type="EMBL" id="LN885086">
    <property type="protein sequence ID" value="CUQ67088.1"/>
    <property type="molecule type" value="Genomic_DNA"/>
</dbReference>
<dbReference type="Proteomes" id="UP000066284">
    <property type="component" value="Chromosome 1"/>
</dbReference>
<evidence type="ECO:0000256" key="5">
    <source>
        <dbReference type="ARBA" id="ARBA00023159"/>
    </source>
</evidence>
<keyword evidence="6" id="KW-0804">Transcription</keyword>
<dbReference type="SMART" id="SM00382">
    <property type="entry name" value="AAA"/>
    <property type="match status" value="1"/>
</dbReference>
<dbReference type="Gene3D" id="3.40.50.300">
    <property type="entry name" value="P-loop containing nucleotide triphosphate hydrolases"/>
    <property type="match status" value="1"/>
</dbReference>
<dbReference type="Pfam" id="PF00072">
    <property type="entry name" value="Response_reg"/>
    <property type="match status" value="1"/>
</dbReference>
<keyword evidence="12" id="KW-1185">Reference proteome</keyword>
<evidence type="ECO:0000313" key="12">
    <source>
        <dbReference type="Proteomes" id="UP000066284"/>
    </source>
</evidence>
<feature type="region of interest" description="Disordered" evidence="8">
    <location>
        <begin position="448"/>
        <end position="472"/>
    </location>
</feature>
<keyword evidence="1" id="KW-0547">Nucleotide-binding</keyword>
<evidence type="ECO:0000259" key="9">
    <source>
        <dbReference type="PROSITE" id="PS50045"/>
    </source>
</evidence>
<evidence type="ECO:0000256" key="2">
    <source>
        <dbReference type="ARBA" id="ARBA00022840"/>
    </source>
</evidence>
<evidence type="ECO:0000256" key="1">
    <source>
        <dbReference type="ARBA" id="ARBA00022741"/>
    </source>
</evidence>